<dbReference type="AlphaFoldDB" id="A0A3N1NWM4"/>
<dbReference type="Pfam" id="PF02618">
    <property type="entry name" value="YceG"/>
    <property type="match status" value="1"/>
</dbReference>
<dbReference type="Gene3D" id="3.30.160.60">
    <property type="entry name" value="Classic Zinc Finger"/>
    <property type="match status" value="1"/>
</dbReference>
<dbReference type="GO" id="GO:0008932">
    <property type="term" value="F:lytic endotransglycosylase activity"/>
    <property type="evidence" value="ECO:0007669"/>
    <property type="project" value="UniProtKB-UniRule"/>
</dbReference>
<dbReference type="PANTHER" id="PTHR30518:SF2">
    <property type="entry name" value="ENDOLYTIC MUREIN TRANSGLYCOSYLASE"/>
    <property type="match status" value="1"/>
</dbReference>
<evidence type="ECO:0000256" key="3">
    <source>
        <dbReference type="ARBA" id="ARBA00022989"/>
    </source>
</evidence>
<dbReference type="FunFam" id="3.30.160.60:FF:000242">
    <property type="entry name" value="Endolytic murein transglycosylase"/>
    <property type="match status" value="1"/>
</dbReference>
<organism evidence="8 9">
    <name type="scientific">Marinimicrobium koreense</name>
    <dbReference type="NCBI Taxonomy" id="306545"/>
    <lineage>
        <taxon>Bacteria</taxon>
        <taxon>Pseudomonadati</taxon>
        <taxon>Pseudomonadota</taxon>
        <taxon>Gammaproteobacteria</taxon>
        <taxon>Cellvibrionales</taxon>
        <taxon>Cellvibrionaceae</taxon>
        <taxon>Marinimicrobium</taxon>
    </lineage>
</organism>
<name>A0A3N1NWM4_9GAMM</name>
<keyword evidence="2 7" id="KW-0812">Transmembrane</keyword>
<dbReference type="EC" id="4.2.2.29" evidence="7"/>
<evidence type="ECO:0000256" key="1">
    <source>
        <dbReference type="ARBA" id="ARBA00022475"/>
    </source>
</evidence>
<proteinExistence type="inferred from homology"/>
<keyword evidence="9" id="KW-1185">Reference proteome</keyword>
<evidence type="ECO:0000256" key="5">
    <source>
        <dbReference type="ARBA" id="ARBA00023239"/>
    </source>
</evidence>
<dbReference type="CDD" id="cd08010">
    <property type="entry name" value="MltG_like"/>
    <property type="match status" value="1"/>
</dbReference>
<evidence type="ECO:0000256" key="2">
    <source>
        <dbReference type="ARBA" id="ARBA00022692"/>
    </source>
</evidence>
<evidence type="ECO:0000256" key="4">
    <source>
        <dbReference type="ARBA" id="ARBA00023136"/>
    </source>
</evidence>
<evidence type="ECO:0000313" key="8">
    <source>
        <dbReference type="EMBL" id="ROQ20229.1"/>
    </source>
</evidence>
<comment type="catalytic activity">
    <reaction evidence="7">
        <text>a peptidoglycan chain = a peptidoglycan chain with N-acetyl-1,6-anhydromuramyl-[peptide] at the reducing end + a peptidoglycan chain with N-acetylglucosamine at the non-reducing end.</text>
        <dbReference type="EC" id="4.2.2.29"/>
    </reaction>
</comment>
<keyword evidence="5 7" id="KW-0456">Lyase</keyword>
<dbReference type="HAMAP" id="MF_02065">
    <property type="entry name" value="MltG"/>
    <property type="match status" value="1"/>
</dbReference>
<evidence type="ECO:0000256" key="7">
    <source>
        <dbReference type="HAMAP-Rule" id="MF_02065"/>
    </source>
</evidence>
<dbReference type="GO" id="GO:0005886">
    <property type="term" value="C:plasma membrane"/>
    <property type="evidence" value="ECO:0007669"/>
    <property type="project" value="UniProtKB-UniRule"/>
</dbReference>
<dbReference type="RefSeq" id="WP_211331039.1">
    <property type="nucleotide sequence ID" value="NZ_RJUK01000001.1"/>
</dbReference>
<sequence length="342" mass="38372">MKRLLGKLIILGVLLAGGLAAYGYHWLNSPLALPEDGLRQELTRGETLSHLTSELGAQGILRHPRALRLYARLTEQTGVHAGEYHLRPGLTPRTLLEQLNAGEVVLHQVTLIEGWTFAQALAALHSEETIVAELKGLNREQQVARLGLDVAHPEGWFFPDTYRFARGTSDVELLRRAHRIMREELERVWSQRADGLPYETPYEALIMASLIERETGAPWEREEIAGVFVRRLNRGMRLQTDPTVIYGMGDRYEGRLTRRDLRAPTPYNTYTNSGLPPTPIALPGREALAASVNPAPGTALYFVAKGDGTHVFSDTLEAHNKAVREYQLQRREDYRSSLQTAP</sequence>
<dbReference type="GO" id="GO:0009252">
    <property type="term" value="P:peptidoglycan biosynthetic process"/>
    <property type="evidence" value="ECO:0007669"/>
    <property type="project" value="UniProtKB-UniRule"/>
</dbReference>
<feature type="site" description="Important for catalytic activity" evidence="7">
    <location>
        <position position="214"/>
    </location>
</feature>
<evidence type="ECO:0000313" key="9">
    <source>
        <dbReference type="Proteomes" id="UP000273643"/>
    </source>
</evidence>
<keyword evidence="6 7" id="KW-0961">Cell wall biogenesis/degradation</keyword>
<dbReference type="GO" id="GO:0071555">
    <property type="term" value="P:cell wall organization"/>
    <property type="evidence" value="ECO:0007669"/>
    <property type="project" value="UniProtKB-KW"/>
</dbReference>
<evidence type="ECO:0000256" key="6">
    <source>
        <dbReference type="ARBA" id="ARBA00023316"/>
    </source>
</evidence>
<dbReference type="EMBL" id="RJUK01000001">
    <property type="protein sequence ID" value="ROQ20229.1"/>
    <property type="molecule type" value="Genomic_DNA"/>
</dbReference>
<dbReference type="PANTHER" id="PTHR30518">
    <property type="entry name" value="ENDOLYTIC MUREIN TRANSGLYCOSYLASE"/>
    <property type="match status" value="1"/>
</dbReference>
<dbReference type="Proteomes" id="UP000273643">
    <property type="component" value="Unassembled WGS sequence"/>
</dbReference>
<dbReference type="NCBIfam" id="TIGR00247">
    <property type="entry name" value="endolytic transglycosylase MltG"/>
    <property type="match status" value="1"/>
</dbReference>
<keyword evidence="1 7" id="KW-1003">Cell membrane</keyword>
<dbReference type="Gene3D" id="3.30.1490.480">
    <property type="entry name" value="Endolytic murein transglycosylase"/>
    <property type="match status" value="1"/>
</dbReference>
<keyword evidence="4 7" id="KW-0472">Membrane</keyword>
<comment type="caution">
    <text evidence="8">The sequence shown here is derived from an EMBL/GenBank/DDBJ whole genome shotgun (WGS) entry which is preliminary data.</text>
</comment>
<dbReference type="InterPro" id="IPR003770">
    <property type="entry name" value="MLTG-like"/>
</dbReference>
<accession>A0A3N1NWM4</accession>
<comment type="function">
    <text evidence="7">Functions as a peptidoglycan terminase that cleaves nascent peptidoglycan strands endolytically to terminate their elongation.</text>
</comment>
<reference evidence="8 9" key="1">
    <citation type="submission" date="2018-11" db="EMBL/GenBank/DDBJ databases">
        <title>Genomic Encyclopedia of Type Strains, Phase IV (KMG-IV): sequencing the most valuable type-strain genomes for metagenomic binning, comparative biology and taxonomic classification.</title>
        <authorList>
            <person name="Goeker M."/>
        </authorList>
    </citation>
    <scope>NUCLEOTIDE SEQUENCE [LARGE SCALE GENOMIC DNA]</scope>
    <source>
        <strain evidence="8 9">DSM 16974</strain>
    </source>
</reference>
<keyword evidence="3 7" id="KW-1133">Transmembrane helix</keyword>
<protein>
    <recommendedName>
        <fullName evidence="7">Endolytic murein transglycosylase</fullName>
        <ecNumber evidence="7">4.2.2.29</ecNumber>
    </recommendedName>
    <alternativeName>
        <fullName evidence="7">Peptidoglycan lytic transglycosylase</fullName>
    </alternativeName>
    <alternativeName>
        <fullName evidence="7">Peptidoglycan polymerization terminase</fullName>
    </alternativeName>
</protein>
<comment type="similarity">
    <text evidence="7">Belongs to the transglycosylase MltG family.</text>
</comment>
<gene>
    <name evidence="7" type="primary">mltG</name>
    <name evidence="8" type="ORF">EDC38_0829</name>
</gene>
<keyword evidence="7" id="KW-0997">Cell inner membrane</keyword>